<evidence type="ECO:0000313" key="3">
    <source>
        <dbReference type="Proteomes" id="UP000295344"/>
    </source>
</evidence>
<feature type="coiled-coil region" evidence="1">
    <location>
        <begin position="10"/>
        <end position="37"/>
    </location>
</feature>
<accession>A0A4R7FMP0</accession>
<keyword evidence="3" id="KW-1185">Reference proteome</keyword>
<name>A0A4R7FMP0_9MICO</name>
<comment type="caution">
    <text evidence="2">The sequence shown here is derived from an EMBL/GenBank/DDBJ whole genome shotgun (WGS) entry which is preliminary data.</text>
</comment>
<evidence type="ECO:0000256" key="1">
    <source>
        <dbReference type="SAM" id="Coils"/>
    </source>
</evidence>
<evidence type="ECO:0000313" key="2">
    <source>
        <dbReference type="EMBL" id="TDS77696.1"/>
    </source>
</evidence>
<proteinExistence type="predicted"/>
<dbReference type="AlphaFoldDB" id="A0A4R7FMP0"/>
<sequence>MVRTVDEVSLTAAEADLANAIRAVDAQLDELAERERRTLGFGMRAGGAGGWFAHQAEDELDARRATLLQRRAELAAQLRHQVEGD</sequence>
<gene>
    <name evidence="2" type="ORF">CLV52_2656</name>
</gene>
<protein>
    <submittedName>
        <fullName evidence="2">Uncharacterized protein</fullName>
    </submittedName>
</protein>
<dbReference type="Proteomes" id="UP000295344">
    <property type="component" value="Unassembled WGS sequence"/>
</dbReference>
<keyword evidence="1" id="KW-0175">Coiled coil</keyword>
<dbReference type="EMBL" id="SOAM01000002">
    <property type="protein sequence ID" value="TDS77696.1"/>
    <property type="molecule type" value="Genomic_DNA"/>
</dbReference>
<organism evidence="2 3">
    <name type="scientific">Amnibacterium kyonggiense</name>
    <dbReference type="NCBI Taxonomy" id="595671"/>
    <lineage>
        <taxon>Bacteria</taxon>
        <taxon>Bacillati</taxon>
        <taxon>Actinomycetota</taxon>
        <taxon>Actinomycetes</taxon>
        <taxon>Micrococcales</taxon>
        <taxon>Microbacteriaceae</taxon>
        <taxon>Amnibacterium</taxon>
    </lineage>
</organism>
<reference evidence="2 3" key="1">
    <citation type="submission" date="2019-03" db="EMBL/GenBank/DDBJ databases">
        <title>Genomic Encyclopedia of Archaeal and Bacterial Type Strains, Phase II (KMG-II): from individual species to whole genera.</title>
        <authorList>
            <person name="Goeker M."/>
        </authorList>
    </citation>
    <scope>NUCLEOTIDE SEQUENCE [LARGE SCALE GENOMIC DNA]</scope>
    <source>
        <strain evidence="2 3">DSM 24782</strain>
    </source>
</reference>